<name>A0A654DML2_SPHMU</name>
<evidence type="ECO:0000313" key="2">
    <source>
        <dbReference type="Proteomes" id="UP000432350"/>
    </source>
</evidence>
<gene>
    <name evidence="1" type="ORF">SPHINGO8BC_80095</name>
</gene>
<accession>A0A654DML2</accession>
<reference evidence="1 2" key="1">
    <citation type="submission" date="2019-10" db="EMBL/GenBank/DDBJ databases">
        <authorList>
            <person name="Karimi E."/>
        </authorList>
    </citation>
    <scope>NUCLEOTIDE SEQUENCE [LARGE SCALE GENOMIC DNA]</scope>
    <source>
        <strain evidence="1">Sphingobacterium sp. 8BC</strain>
    </source>
</reference>
<sequence length="46" mass="5416">MYFPVIYLYLIAPCINLLHKVRPLQELSTVTVFDNSMDTVTFKDEH</sequence>
<dbReference type="EMBL" id="CABWMV010000027">
    <property type="protein sequence ID" value="VXD07188.1"/>
    <property type="molecule type" value="Genomic_DNA"/>
</dbReference>
<dbReference type="Proteomes" id="UP000432350">
    <property type="component" value="Unassembled WGS sequence"/>
</dbReference>
<proteinExistence type="predicted"/>
<organism evidence="1 2">
    <name type="scientific">Sphingobacterium multivorum</name>
    <dbReference type="NCBI Taxonomy" id="28454"/>
    <lineage>
        <taxon>Bacteria</taxon>
        <taxon>Pseudomonadati</taxon>
        <taxon>Bacteroidota</taxon>
        <taxon>Sphingobacteriia</taxon>
        <taxon>Sphingobacteriales</taxon>
        <taxon>Sphingobacteriaceae</taxon>
        <taxon>Sphingobacterium</taxon>
    </lineage>
</organism>
<protein>
    <submittedName>
        <fullName evidence="1">Uncharacterized protein</fullName>
    </submittedName>
</protein>
<evidence type="ECO:0000313" key="1">
    <source>
        <dbReference type="EMBL" id="VXD07188.1"/>
    </source>
</evidence>
<dbReference type="AlphaFoldDB" id="A0A654DML2"/>